<keyword evidence="6 7" id="KW-0539">Nucleus</keyword>
<dbReference type="GO" id="GO:0031080">
    <property type="term" value="C:nuclear pore outer ring"/>
    <property type="evidence" value="ECO:0007669"/>
    <property type="project" value="TreeGrafter"/>
</dbReference>
<evidence type="ECO:0000313" key="11">
    <source>
        <dbReference type="Proteomes" id="UP000023152"/>
    </source>
</evidence>
<dbReference type="GO" id="GO:0017056">
    <property type="term" value="F:structural constituent of nuclear pore"/>
    <property type="evidence" value="ECO:0007669"/>
    <property type="project" value="UniProtKB-UniRule"/>
</dbReference>
<organism evidence="10 11">
    <name type="scientific">Reticulomyxa filosa</name>
    <dbReference type="NCBI Taxonomy" id="46433"/>
    <lineage>
        <taxon>Eukaryota</taxon>
        <taxon>Sar</taxon>
        <taxon>Rhizaria</taxon>
        <taxon>Retaria</taxon>
        <taxon>Foraminifera</taxon>
        <taxon>Monothalamids</taxon>
        <taxon>Reticulomyxidae</taxon>
        <taxon>Reticulomyxa</taxon>
    </lineage>
</organism>
<keyword evidence="5 7" id="KW-0906">Nuclear pore complex</keyword>
<dbReference type="PANTHER" id="PTHR13003">
    <property type="entry name" value="NUP107-RELATED"/>
    <property type="match status" value="1"/>
</dbReference>
<dbReference type="Gene3D" id="1.20.190.50">
    <property type="match status" value="1"/>
</dbReference>
<keyword evidence="1 7" id="KW-0813">Transport</keyword>
<evidence type="ECO:0000256" key="1">
    <source>
        <dbReference type="ARBA" id="ARBA00022448"/>
    </source>
</evidence>
<evidence type="ECO:0000256" key="4">
    <source>
        <dbReference type="ARBA" id="ARBA00023010"/>
    </source>
</evidence>
<name>X6L7G9_RETFI</name>
<keyword evidence="4 7" id="KW-0811">Translocation</keyword>
<dbReference type="PANTHER" id="PTHR13003:SF2">
    <property type="entry name" value="NUCLEAR PORE COMPLEX PROTEIN NUP107"/>
    <property type="match status" value="1"/>
</dbReference>
<dbReference type="Proteomes" id="UP000023152">
    <property type="component" value="Unassembled WGS sequence"/>
</dbReference>
<accession>X6L7G9</accession>
<keyword evidence="7 9" id="KW-0472">Membrane</keyword>
<keyword evidence="2" id="KW-0509">mRNA transport</keyword>
<keyword evidence="3" id="KW-0653">Protein transport</keyword>
<feature type="transmembrane region" description="Helical" evidence="9">
    <location>
        <begin position="884"/>
        <end position="905"/>
    </location>
</feature>
<sequence length="962" mass="110448">MEKISSLEYSFKKRSVEDEDWKTSVSSVLKALDLGPSWDVLKYEVVCEHDDAIPDNGQGERHGVRGREIRVNKEWLEKMSKANQSQTTRFRHVQWAYKIWRLLKHTSKAKSKVWTSTPSSHEERVFNPQSASESAYAKEETNRHVDGVLSWLQESATPVTYLKHGKVGYQKTLRGKRPEKLGSLDPDVWVREHVDLQTDLSREEKDDVREEETVLWNAKQLIRMGKWHEAETLFRDYGQSWRVASLSGRQMWHDRLAIDDPSACFGNIQYLLWLHSCQALCRKSPLSEERWIYAVCCGAPDVLVQGLRGWEDMLWALLQCFQRCQFVRIFQALRTDNLCASAQCRKLDQFLSNKNSNNLNLTNGGLTSLTLFRPEWQQRLQSLKSVFAFIESQLDGLTYPSTSVIAQSKSKSGAGDHDAASVLSKTPVSKAKTQNVSRQLTSLVPTRNNTSLVVTALTAMPLDTKYDKFKAQIHVQYYQICKTLICSRDVPVDNGLSSSSTSSSSSSSSSSSLSLLSPDNVKTQSFYDQLLNDCFTFIQSSDPESTLSSQQSQSQSDVVSLDYLRFVLHLYLYLYPHVNTSNPHGPELSPLIPPIVRRFVHALAQSKQYHLVAPYCLILTHTDAVQTYAEFLQGIKDPPLRIKLLKHAQQTLTQQHIVEIADHIIRSVWGCDSDSDAWKQYQQPLSLTPLDLEKIEALELLLQNSPDSDPATLHRVNQLLALFAREYKEAGYFQILNLLQQHHFRAKNQYWELYSIAANWFDTWQQAHQIHSKTQQACDAQCQSTADSLFQSIIKMLTYHKGWLNPQCMGNLHLTFPFSVFLYISACMRVHTFFFLWMGGLASDCAIHSWKWRQVHELRGVVLMRILSRVAHVCQCTGKYEFKFLLLFFLFSFFAQDITLALNFFSSSPFNWYSLNVMKYVADEKYQLYKCLTENDMKKLLSDCGRAQMQLLQNSQKGNIHL</sequence>
<comment type="similarity">
    <text evidence="7">Belongs to the nucleoporin Nup84/Nup107 family.</text>
</comment>
<comment type="caution">
    <text evidence="10">The sequence shown here is derived from an EMBL/GenBank/DDBJ whole genome shotgun (WGS) entry which is preliminary data.</text>
</comment>
<comment type="subcellular location">
    <subcellularLocation>
        <location evidence="7">Nucleus</location>
        <location evidence="7">Nuclear pore complex</location>
    </subcellularLocation>
    <subcellularLocation>
        <location evidence="7">Nucleus membrane</location>
    </subcellularLocation>
</comment>
<evidence type="ECO:0000256" key="8">
    <source>
        <dbReference type="SAM" id="MobiDB-lite"/>
    </source>
</evidence>
<keyword evidence="9" id="KW-1133">Transmembrane helix</keyword>
<comment type="subunit">
    <text evidence="7">Part of the nuclear pore complex (NPC).</text>
</comment>
<keyword evidence="11" id="KW-1185">Reference proteome</keyword>
<keyword evidence="9" id="KW-0812">Transmembrane</keyword>
<evidence type="ECO:0000256" key="7">
    <source>
        <dbReference type="RuleBase" id="RU365072"/>
    </source>
</evidence>
<evidence type="ECO:0000256" key="3">
    <source>
        <dbReference type="ARBA" id="ARBA00022927"/>
    </source>
</evidence>
<dbReference type="AlphaFoldDB" id="X6L7G9"/>
<feature type="region of interest" description="Disordered" evidence="8">
    <location>
        <begin position="496"/>
        <end position="517"/>
    </location>
</feature>
<dbReference type="Gene3D" id="1.10.3450.20">
    <property type="match status" value="1"/>
</dbReference>
<dbReference type="EMBL" id="ASPP01050195">
    <property type="protein sequence ID" value="ETN97290.1"/>
    <property type="molecule type" value="Genomic_DNA"/>
</dbReference>
<dbReference type="GO" id="GO:0006406">
    <property type="term" value="P:mRNA export from nucleus"/>
    <property type="evidence" value="ECO:0007669"/>
    <property type="project" value="TreeGrafter"/>
</dbReference>
<dbReference type="Pfam" id="PF04121">
    <property type="entry name" value="Nup84_Nup100"/>
    <property type="match status" value="2"/>
</dbReference>
<dbReference type="GO" id="GO:0000973">
    <property type="term" value="P:post-transcriptional tethering of RNA polymerase II gene DNA at nuclear periphery"/>
    <property type="evidence" value="ECO:0007669"/>
    <property type="project" value="TreeGrafter"/>
</dbReference>
<evidence type="ECO:0000313" key="10">
    <source>
        <dbReference type="EMBL" id="ETN97290.1"/>
    </source>
</evidence>
<dbReference type="OrthoDB" id="3098at2759"/>
<dbReference type="GO" id="GO:0006606">
    <property type="term" value="P:protein import into nucleus"/>
    <property type="evidence" value="ECO:0007669"/>
    <property type="project" value="TreeGrafter"/>
</dbReference>
<evidence type="ECO:0000256" key="6">
    <source>
        <dbReference type="ARBA" id="ARBA00023242"/>
    </source>
</evidence>
<evidence type="ECO:0000256" key="5">
    <source>
        <dbReference type="ARBA" id="ARBA00023132"/>
    </source>
</evidence>
<dbReference type="GO" id="GO:0031965">
    <property type="term" value="C:nuclear membrane"/>
    <property type="evidence" value="ECO:0007669"/>
    <property type="project" value="UniProtKB-SubCell"/>
</dbReference>
<reference evidence="10 11" key="1">
    <citation type="journal article" date="2013" name="Curr. Biol.">
        <title>The Genome of the Foraminiferan Reticulomyxa filosa.</title>
        <authorList>
            <person name="Glockner G."/>
            <person name="Hulsmann N."/>
            <person name="Schleicher M."/>
            <person name="Noegel A.A."/>
            <person name="Eichinger L."/>
            <person name="Gallinger C."/>
            <person name="Pawlowski J."/>
            <person name="Sierra R."/>
            <person name="Euteneuer U."/>
            <person name="Pillet L."/>
            <person name="Moustafa A."/>
            <person name="Platzer M."/>
            <person name="Groth M."/>
            <person name="Szafranski K."/>
            <person name="Schliwa M."/>
        </authorList>
    </citation>
    <scope>NUCLEOTIDE SEQUENCE [LARGE SCALE GENOMIC DNA]</scope>
</reference>
<evidence type="ECO:0000256" key="9">
    <source>
        <dbReference type="SAM" id="Phobius"/>
    </source>
</evidence>
<protein>
    <recommendedName>
        <fullName evidence="7">Nuclear pore complex protein</fullName>
    </recommendedName>
</protein>
<comment type="function">
    <text evidence="7">Functions as a component of the nuclear pore complex (NPC).</text>
</comment>
<dbReference type="InterPro" id="IPR007252">
    <property type="entry name" value="Nup84/Nup107"/>
</dbReference>
<gene>
    <name evidence="10" type="ORF">RFI_40242</name>
</gene>
<proteinExistence type="inferred from homology"/>
<evidence type="ECO:0000256" key="2">
    <source>
        <dbReference type="ARBA" id="ARBA00022816"/>
    </source>
</evidence>